<proteinExistence type="predicted"/>
<keyword evidence="3" id="KW-1185">Reference proteome</keyword>
<name>A0A0E0I9N9_ORYNI</name>
<evidence type="ECO:0000256" key="1">
    <source>
        <dbReference type="SAM" id="MobiDB-lite"/>
    </source>
</evidence>
<feature type="region of interest" description="Disordered" evidence="1">
    <location>
        <begin position="26"/>
        <end position="60"/>
    </location>
</feature>
<dbReference type="EnsemblPlants" id="ONIVA08G09660.1">
    <property type="protein sequence ID" value="ONIVA08G09660.1"/>
    <property type="gene ID" value="ONIVA08G09660"/>
</dbReference>
<dbReference type="HOGENOM" id="CLU_2945844_0_0_1"/>
<evidence type="ECO:0000313" key="2">
    <source>
        <dbReference type="EnsemblPlants" id="ONIVA08G09660.1"/>
    </source>
</evidence>
<organism evidence="2">
    <name type="scientific">Oryza nivara</name>
    <name type="common">Indian wild rice</name>
    <name type="synonym">Oryza sativa f. spontanea</name>
    <dbReference type="NCBI Taxonomy" id="4536"/>
    <lineage>
        <taxon>Eukaryota</taxon>
        <taxon>Viridiplantae</taxon>
        <taxon>Streptophyta</taxon>
        <taxon>Embryophyta</taxon>
        <taxon>Tracheophyta</taxon>
        <taxon>Spermatophyta</taxon>
        <taxon>Magnoliopsida</taxon>
        <taxon>Liliopsida</taxon>
        <taxon>Poales</taxon>
        <taxon>Poaceae</taxon>
        <taxon>BOP clade</taxon>
        <taxon>Oryzoideae</taxon>
        <taxon>Oryzeae</taxon>
        <taxon>Oryzinae</taxon>
        <taxon>Oryza</taxon>
    </lineage>
</organism>
<evidence type="ECO:0000313" key="3">
    <source>
        <dbReference type="Proteomes" id="UP000006591"/>
    </source>
</evidence>
<dbReference type="Proteomes" id="UP000006591">
    <property type="component" value="Chromosome 8"/>
</dbReference>
<dbReference type="Gramene" id="ONIVA08G09660.1">
    <property type="protein sequence ID" value="ONIVA08G09660.1"/>
    <property type="gene ID" value="ONIVA08G09660"/>
</dbReference>
<feature type="compositionally biased region" description="Low complexity" evidence="1">
    <location>
        <begin position="31"/>
        <end position="60"/>
    </location>
</feature>
<dbReference type="AlphaFoldDB" id="A0A0E0I9N9"/>
<dbReference type="OMA" id="NHLWIDP"/>
<accession>A0A0E0I9N9</accession>
<sequence>MPHEHVTTSAGSFRAVFDLGLVRQGLHPTRRSNSSSTTAARIESYQEQQQQFNNSSSNAS</sequence>
<protein>
    <submittedName>
        <fullName evidence="2">Uncharacterized protein</fullName>
    </submittedName>
</protein>
<reference evidence="2" key="1">
    <citation type="submission" date="2015-04" db="UniProtKB">
        <authorList>
            <consortium name="EnsemblPlants"/>
        </authorList>
    </citation>
    <scope>IDENTIFICATION</scope>
    <source>
        <strain evidence="2">SL10</strain>
    </source>
</reference>
<reference evidence="2" key="2">
    <citation type="submission" date="2018-04" db="EMBL/GenBank/DDBJ databases">
        <title>OnivRS2 (Oryza nivara Reference Sequence Version 2).</title>
        <authorList>
            <person name="Zhang J."/>
            <person name="Kudrna D."/>
            <person name="Lee S."/>
            <person name="Talag J."/>
            <person name="Rajasekar S."/>
            <person name="Welchert J."/>
            <person name="Hsing Y.-I."/>
            <person name="Wing R.A."/>
        </authorList>
    </citation>
    <scope>NUCLEOTIDE SEQUENCE [LARGE SCALE GENOMIC DNA]</scope>
    <source>
        <strain evidence="2">SL10</strain>
    </source>
</reference>